<comment type="caution">
    <text evidence="2">The sequence shown here is derived from an EMBL/GenBank/DDBJ whole genome shotgun (WGS) entry which is preliminary data.</text>
</comment>
<dbReference type="EMBL" id="JAOPGA020000598">
    <property type="protein sequence ID" value="KAL0479762.1"/>
    <property type="molecule type" value="Genomic_DNA"/>
</dbReference>
<dbReference type="Proteomes" id="UP001431209">
    <property type="component" value="Unassembled WGS sequence"/>
</dbReference>
<evidence type="ECO:0000256" key="1">
    <source>
        <dbReference type="SAM" id="MobiDB-lite"/>
    </source>
</evidence>
<reference evidence="2 3" key="1">
    <citation type="submission" date="2024-03" db="EMBL/GenBank/DDBJ databases">
        <title>The Acrasis kona genome and developmental transcriptomes reveal deep origins of eukaryotic multicellular pathways.</title>
        <authorList>
            <person name="Sheikh S."/>
            <person name="Fu C.-J."/>
            <person name="Brown M.W."/>
            <person name="Baldauf S.L."/>
        </authorList>
    </citation>
    <scope>NUCLEOTIDE SEQUENCE [LARGE SCALE GENOMIC DNA]</scope>
    <source>
        <strain evidence="2 3">ATCC MYA-3509</strain>
    </source>
</reference>
<gene>
    <name evidence="2" type="ORF">AKO1_000736</name>
</gene>
<keyword evidence="3" id="KW-1185">Reference proteome</keyword>
<feature type="region of interest" description="Disordered" evidence="1">
    <location>
        <begin position="277"/>
        <end position="358"/>
    </location>
</feature>
<feature type="non-terminal residue" evidence="2">
    <location>
        <position position="358"/>
    </location>
</feature>
<evidence type="ECO:0008006" key="4">
    <source>
        <dbReference type="Google" id="ProtNLM"/>
    </source>
</evidence>
<dbReference type="AlphaFoldDB" id="A0AAW2YQZ3"/>
<organism evidence="2 3">
    <name type="scientific">Acrasis kona</name>
    <dbReference type="NCBI Taxonomy" id="1008807"/>
    <lineage>
        <taxon>Eukaryota</taxon>
        <taxon>Discoba</taxon>
        <taxon>Heterolobosea</taxon>
        <taxon>Tetramitia</taxon>
        <taxon>Eutetramitia</taxon>
        <taxon>Acrasidae</taxon>
        <taxon>Acrasis</taxon>
    </lineage>
</organism>
<evidence type="ECO:0000313" key="2">
    <source>
        <dbReference type="EMBL" id="KAL0479762.1"/>
    </source>
</evidence>
<proteinExistence type="predicted"/>
<name>A0AAW2YQZ3_9EUKA</name>
<accession>A0AAW2YQZ3</accession>
<dbReference type="Pfam" id="PF20168">
    <property type="entry name" value="PDS5"/>
    <property type="match status" value="1"/>
</dbReference>
<protein>
    <recommendedName>
        <fullName evidence="4">Sister chromatid cohesion protein PDS5</fullName>
    </recommendedName>
</protein>
<sequence>MACFDGILQLTESQGYQLKLSMQDFIHLSHLIYRHPSLRVRRSSSRSLFEALKQMKLTIRFASILLLGVCDSNQDHAQLVKKYSCAIIQHFRALISKTTSLDLDSKMSYETYPEYMLPYVIFLIAHDSNYQNESPSFLNYQKILFTYFDAITKNTDNMSFMYQLINKMKQRTDALDADSTRHLVICDMAAAVLHRCTEGKSYDTKPYPGRMFIPGFFKVRDVANQVPATPHKTHMTPKVVNNNSDGAAVDLSAIDAIKTLYLPKEFKLNDRMARSLGVPAATPRRKKNAAVVTKEKKRRKKSSAGDATPSKKRTKKKKSDDDDDDDIVSPRSRLPRSAKKNETYSDREDDEEEEEEEE</sequence>
<evidence type="ECO:0000313" key="3">
    <source>
        <dbReference type="Proteomes" id="UP001431209"/>
    </source>
</evidence>
<feature type="compositionally biased region" description="Acidic residues" evidence="1">
    <location>
        <begin position="347"/>
        <end position="358"/>
    </location>
</feature>